<reference evidence="2 3" key="1">
    <citation type="submission" date="2016-01" db="EMBL/GenBank/DDBJ databases">
        <title>Amycolatopsis coloradensis genome sequencing and assembly.</title>
        <authorList>
            <person name="Mayilraj S."/>
        </authorList>
    </citation>
    <scope>NUCLEOTIDE SEQUENCE [LARGE SCALE GENOMIC DNA]</scope>
    <source>
        <strain evidence="2 3">DSM 44225</strain>
    </source>
</reference>
<protein>
    <recommendedName>
        <fullName evidence="1">ApeI dehydratase-like domain-containing protein</fullName>
    </recommendedName>
</protein>
<dbReference type="OrthoDB" id="9787658at2"/>
<feature type="domain" description="ApeI dehydratase-like" evidence="1">
    <location>
        <begin position="29"/>
        <end position="110"/>
    </location>
</feature>
<gene>
    <name evidence="2" type="ORF">BS329_20490</name>
</gene>
<evidence type="ECO:0000313" key="3">
    <source>
        <dbReference type="Proteomes" id="UP000187486"/>
    </source>
</evidence>
<dbReference type="STRING" id="76021.BS329_20490"/>
<dbReference type="InterPro" id="IPR054545">
    <property type="entry name" value="ApeI-like"/>
</dbReference>
<keyword evidence="3" id="KW-1185">Reference proteome</keyword>
<organism evidence="2 3">
    <name type="scientific">Amycolatopsis coloradensis</name>
    <dbReference type="NCBI Taxonomy" id="76021"/>
    <lineage>
        <taxon>Bacteria</taxon>
        <taxon>Bacillati</taxon>
        <taxon>Actinomycetota</taxon>
        <taxon>Actinomycetes</taxon>
        <taxon>Pseudonocardiales</taxon>
        <taxon>Pseudonocardiaceae</taxon>
        <taxon>Amycolatopsis</taxon>
    </lineage>
</organism>
<dbReference type="AlphaFoldDB" id="A0A1R0KQP9"/>
<dbReference type="Proteomes" id="UP000187486">
    <property type="component" value="Unassembled WGS sequence"/>
</dbReference>
<dbReference type="SUPFAM" id="SSF54637">
    <property type="entry name" value="Thioesterase/thiol ester dehydrase-isomerase"/>
    <property type="match status" value="1"/>
</dbReference>
<comment type="caution">
    <text evidence="2">The sequence shown here is derived from an EMBL/GenBank/DDBJ whole genome shotgun (WGS) entry which is preliminary data.</text>
</comment>
<dbReference type="InterPro" id="IPR029069">
    <property type="entry name" value="HotDog_dom_sf"/>
</dbReference>
<dbReference type="Gene3D" id="3.10.129.10">
    <property type="entry name" value="Hotdog Thioesterase"/>
    <property type="match status" value="1"/>
</dbReference>
<dbReference type="Pfam" id="PF22818">
    <property type="entry name" value="ApeI-like"/>
    <property type="match status" value="1"/>
</dbReference>
<name>A0A1R0KQP9_9PSEU</name>
<evidence type="ECO:0000259" key="1">
    <source>
        <dbReference type="Pfam" id="PF22818"/>
    </source>
</evidence>
<proteinExistence type="predicted"/>
<accession>A0A1R0KQP9</accession>
<evidence type="ECO:0000313" key="2">
    <source>
        <dbReference type="EMBL" id="OLZ50012.1"/>
    </source>
</evidence>
<dbReference type="RefSeq" id="WP_076162863.1">
    <property type="nucleotide sequence ID" value="NZ_JBEZVB010000014.1"/>
</dbReference>
<sequence length="135" mass="14236">MAVGTGVSPVAAEVRLVGPGEAGEGRALATASVRIDASEPVFAGHYPDFPIFPGVCVVECVLRGARLAAPQACGDLYLAAVESARYLRAVFAGDVLDIGLEFTWDRTAVRCRAKVGTQRGEAAVVRLRYRRGESS</sequence>
<dbReference type="EMBL" id="MQUQ01000011">
    <property type="protein sequence ID" value="OLZ50012.1"/>
    <property type="molecule type" value="Genomic_DNA"/>
</dbReference>